<dbReference type="GO" id="GO:0003723">
    <property type="term" value="F:RNA binding"/>
    <property type="evidence" value="ECO:0007669"/>
    <property type="project" value="InterPro"/>
</dbReference>
<reference evidence="2 3" key="1">
    <citation type="submission" date="2024-01" db="EMBL/GenBank/DDBJ databases">
        <title>The genomes of 5 underutilized Papilionoideae crops provide insights into root nodulation and disease resistanc.</title>
        <authorList>
            <person name="Jiang F."/>
        </authorList>
    </citation>
    <scope>NUCLEOTIDE SEQUENCE [LARGE SCALE GENOMIC DNA]</scope>
    <source>
        <strain evidence="2">DUOXIRENSHENG_FW03</strain>
        <tissue evidence="2">Leaves</tissue>
    </source>
</reference>
<dbReference type="AlphaFoldDB" id="A0AAN9XEE3"/>
<proteinExistence type="predicted"/>
<evidence type="ECO:0000313" key="2">
    <source>
        <dbReference type="EMBL" id="KAK7389172.1"/>
    </source>
</evidence>
<sequence length="208" mass="23936">MWNIFSRWGKVSDVFIPVKVNKFGKRFGFVTFDLVRDVYALEAKLDSIWIGTFKLWVNVRRFRRDEDFDGKGRRLGGQEVLVGEKMLEELFCDTKELMESYFIELIPWRSEVVTQKCNVWVWLQVILIQAWKEVFINDLGKICNADEFNKESTLDDFFISSTNIRNKGCIFAGKEVGNHAIAVSQMADGVGRVSGDVGLENGWQKAMG</sequence>
<comment type="caution">
    <text evidence="2">The sequence shown here is derived from an EMBL/GenBank/DDBJ whole genome shotgun (WGS) entry which is preliminary data.</text>
</comment>
<dbReference type="Gene3D" id="3.30.70.330">
    <property type="match status" value="1"/>
</dbReference>
<evidence type="ECO:0000259" key="1">
    <source>
        <dbReference type="Pfam" id="PF00076"/>
    </source>
</evidence>
<dbReference type="SUPFAM" id="SSF54928">
    <property type="entry name" value="RNA-binding domain, RBD"/>
    <property type="match status" value="1"/>
</dbReference>
<dbReference type="Proteomes" id="UP001386955">
    <property type="component" value="Unassembled WGS sequence"/>
</dbReference>
<dbReference type="EMBL" id="JAYMYS010000006">
    <property type="protein sequence ID" value="KAK7389172.1"/>
    <property type="molecule type" value="Genomic_DNA"/>
</dbReference>
<keyword evidence="3" id="KW-1185">Reference proteome</keyword>
<dbReference type="Pfam" id="PF00076">
    <property type="entry name" value="RRM_1"/>
    <property type="match status" value="1"/>
</dbReference>
<evidence type="ECO:0000313" key="3">
    <source>
        <dbReference type="Proteomes" id="UP001386955"/>
    </source>
</evidence>
<dbReference type="CDD" id="cd00590">
    <property type="entry name" value="RRM_SF"/>
    <property type="match status" value="1"/>
</dbReference>
<accession>A0AAN9XEE3</accession>
<feature type="domain" description="RRM" evidence="1">
    <location>
        <begin position="3"/>
        <end position="50"/>
    </location>
</feature>
<dbReference type="InterPro" id="IPR035979">
    <property type="entry name" value="RBD_domain_sf"/>
</dbReference>
<dbReference type="InterPro" id="IPR000504">
    <property type="entry name" value="RRM_dom"/>
</dbReference>
<organism evidence="2 3">
    <name type="scientific">Psophocarpus tetragonolobus</name>
    <name type="common">Winged bean</name>
    <name type="synonym">Dolichos tetragonolobus</name>
    <dbReference type="NCBI Taxonomy" id="3891"/>
    <lineage>
        <taxon>Eukaryota</taxon>
        <taxon>Viridiplantae</taxon>
        <taxon>Streptophyta</taxon>
        <taxon>Embryophyta</taxon>
        <taxon>Tracheophyta</taxon>
        <taxon>Spermatophyta</taxon>
        <taxon>Magnoliopsida</taxon>
        <taxon>eudicotyledons</taxon>
        <taxon>Gunneridae</taxon>
        <taxon>Pentapetalae</taxon>
        <taxon>rosids</taxon>
        <taxon>fabids</taxon>
        <taxon>Fabales</taxon>
        <taxon>Fabaceae</taxon>
        <taxon>Papilionoideae</taxon>
        <taxon>50 kb inversion clade</taxon>
        <taxon>NPAAA clade</taxon>
        <taxon>indigoferoid/millettioid clade</taxon>
        <taxon>Phaseoleae</taxon>
        <taxon>Psophocarpus</taxon>
    </lineage>
</organism>
<protein>
    <recommendedName>
        <fullName evidence="1">RRM domain-containing protein</fullName>
    </recommendedName>
</protein>
<gene>
    <name evidence="2" type="ORF">VNO78_24007</name>
</gene>
<dbReference type="InterPro" id="IPR012677">
    <property type="entry name" value="Nucleotide-bd_a/b_plait_sf"/>
</dbReference>
<name>A0AAN9XEE3_PSOTE</name>